<feature type="transmembrane region" description="Helical" evidence="11">
    <location>
        <begin position="192"/>
        <end position="211"/>
    </location>
</feature>
<evidence type="ECO:0000256" key="3">
    <source>
        <dbReference type="ARBA" id="ARBA00005518"/>
    </source>
</evidence>
<evidence type="ECO:0000256" key="11">
    <source>
        <dbReference type="RuleBase" id="RU367078"/>
    </source>
</evidence>
<dbReference type="InterPro" id="IPR039667">
    <property type="entry name" value="Dolichyldiphosphatase_PAP2"/>
</dbReference>
<gene>
    <name evidence="13" type="ORF">B0I36DRAFT_407461</name>
</gene>
<evidence type="ECO:0000256" key="1">
    <source>
        <dbReference type="ARBA" id="ARBA00004477"/>
    </source>
</evidence>
<dbReference type="SMART" id="SM00014">
    <property type="entry name" value="acidPPc"/>
    <property type="match status" value="1"/>
</dbReference>
<dbReference type="Gene3D" id="1.20.144.10">
    <property type="entry name" value="Phosphatidic acid phosphatase type 2/haloperoxidase"/>
    <property type="match status" value="1"/>
</dbReference>
<proteinExistence type="inferred from homology"/>
<evidence type="ECO:0000256" key="5">
    <source>
        <dbReference type="ARBA" id="ARBA00022801"/>
    </source>
</evidence>
<dbReference type="PANTHER" id="PTHR11247">
    <property type="entry name" value="PALMITOYL-PROTEIN THIOESTERASE/DOLICHYLDIPHOSPHATASE 1"/>
    <property type="match status" value="1"/>
</dbReference>
<dbReference type="GeneID" id="70191388"/>
<accession>A0A9P8Y6C3</accession>
<name>A0A9P8Y6C3_9PEZI</name>
<dbReference type="OrthoDB" id="302705at2759"/>
<evidence type="ECO:0000256" key="9">
    <source>
        <dbReference type="ARBA" id="ARBA00024907"/>
    </source>
</evidence>
<dbReference type="RefSeq" id="XP_046013757.1">
    <property type="nucleotide sequence ID" value="XM_046161842.1"/>
</dbReference>
<keyword evidence="6 11" id="KW-0256">Endoplasmic reticulum</keyword>
<dbReference type="InterPro" id="IPR000326">
    <property type="entry name" value="PAP2/HPO"/>
</dbReference>
<feature type="transmembrane region" description="Helical" evidence="11">
    <location>
        <begin position="56"/>
        <end position="79"/>
    </location>
</feature>
<evidence type="ECO:0000256" key="2">
    <source>
        <dbReference type="ARBA" id="ARBA00004922"/>
    </source>
</evidence>
<dbReference type="AlphaFoldDB" id="A0A9P8Y6C3"/>
<dbReference type="InterPro" id="IPR036938">
    <property type="entry name" value="PAP2/HPO_sf"/>
</dbReference>
<keyword evidence="7 11" id="KW-1133">Transmembrane helix</keyword>
<keyword evidence="4 11" id="KW-0812">Transmembrane</keyword>
<dbReference type="GO" id="GO:0005789">
    <property type="term" value="C:endoplasmic reticulum membrane"/>
    <property type="evidence" value="ECO:0007669"/>
    <property type="project" value="UniProtKB-SubCell"/>
</dbReference>
<feature type="transmembrane region" description="Helical" evidence="11">
    <location>
        <begin position="166"/>
        <end position="186"/>
    </location>
</feature>
<organism evidence="13 14">
    <name type="scientific">Microdochium trichocladiopsis</name>
    <dbReference type="NCBI Taxonomy" id="1682393"/>
    <lineage>
        <taxon>Eukaryota</taxon>
        <taxon>Fungi</taxon>
        <taxon>Dikarya</taxon>
        <taxon>Ascomycota</taxon>
        <taxon>Pezizomycotina</taxon>
        <taxon>Sordariomycetes</taxon>
        <taxon>Xylariomycetidae</taxon>
        <taxon>Xylariales</taxon>
        <taxon>Microdochiaceae</taxon>
        <taxon>Microdochium</taxon>
    </lineage>
</organism>
<dbReference type="PANTHER" id="PTHR11247:SF1">
    <property type="entry name" value="DOLICHYLDIPHOSPHATASE 1"/>
    <property type="match status" value="1"/>
</dbReference>
<sequence length="269" mass="30252">MEIHPCADCLDVENLAILDFWLGTDCRTGASSTAMDHEKFHGMHGVRKVVDPTDPLSYLCAWLALIPQGLCIVYVTLIWSTREIEVALLFAGQLACEALNFVLKRILKQERPVRMQGKGYGMPSSHAQFVAFFAVSMCLFLLVRHQPPHPGVSRRNHTPMTLSERAIGGFLCLLMAASVAWSRVYLNYHTELQVVVGSAAGAVSAVAWFLITEIARRTGWVAWLVDSPPARWLRVRDLCLEEDLCQAGWEKWDDRRTAQLQTRKGKKET</sequence>
<evidence type="ECO:0000313" key="14">
    <source>
        <dbReference type="Proteomes" id="UP000756346"/>
    </source>
</evidence>
<dbReference type="Proteomes" id="UP000756346">
    <property type="component" value="Unassembled WGS sequence"/>
</dbReference>
<evidence type="ECO:0000256" key="4">
    <source>
        <dbReference type="ARBA" id="ARBA00022692"/>
    </source>
</evidence>
<feature type="transmembrane region" description="Helical" evidence="11">
    <location>
        <begin position="127"/>
        <end position="145"/>
    </location>
</feature>
<comment type="caution">
    <text evidence="13">The sequence shown here is derived from an EMBL/GenBank/DDBJ whole genome shotgun (WGS) entry which is preliminary data.</text>
</comment>
<evidence type="ECO:0000313" key="13">
    <source>
        <dbReference type="EMBL" id="KAH7032925.1"/>
    </source>
</evidence>
<dbReference type="GO" id="GO:0008610">
    <property type="term" value="P:lipid biosynthetic process"/>
    <property type="evidence" value="ECO:0007669"/>
    <property type="project" value="TreeGrafter"/>
</dbReference>
<keyword evidence="14" id="KW-1185">Reference proteome</keyword>
<evidence type="ECO:0000256" key="10">
    <source>
        <dbReference type="ARBA" id="ARBA00047349"/>
    </source>
</evidence>
<dbReference type="FunFam" id="1.20.144.10:FF:000003">
    <property type="entry name" value="Dolichyldiphosphatase 1"/>
    <property type="match status" value="1"/>
</dbReference>
<keyword evidence="5 11" id="KW-0378">Hydrolase</keyword>
<evidence type="ECO:0000259" key="12">
    <source>
        <dbReference type="SMART" id="SM00014"/>
    </source>
</evidence>
<feature type="transmembrane region" description="Helical" evidence="11">
    <location>
        <begin position="86"/>
        <end position="107"/>
    </location>
</feature>
<dbReference type="SUPFAM" id="SSF48317">
    <property type="entry name" value="Acid phosphatase/Vanadium-dependent haloperoxidase"/>
    <property type="match status" value="1"/>
</dbReference>
<comment type="catalytic activity">
    <reaction evidence="10 11">
        <text>a di-trans,poly-cis-dolichyl diphosphate + H2O = a di-trans,poly-cis-dolichyl phosphate + phosphate + H(+)</text>
        <dbReference type="Rhea" id="RHEA:14385"/>
        <dbReference type="Rhea" id="RHEA-COMP:19498"/>
        <dbReference type="Rhea" id="RHEA-COMP:19506"/>
        <dbReference type="ChEBI" id="CHEBI:15377"/>
        <dbReference type="ChEBI" id="CHEBI:15378"/>
        <dbReference type="ChEBI" id="CHEBI:43474"/>
        <dbReference type="ChEBI" id="CHEBI:57497"/>
        <dbReference type="ChEBI" id="CHEBI:57683"/>
        <dbReference type="EC" id="3.6.1.43"/>
    </reaction>
</comment>
<evidence type="ECO:0000256" key="6">
    <source>
        <dbReference type="ARBA" id="ARBA00022824"/>
    </source>
</evidence>
<reference evidence="13" key="1">
    <citation type="journal article" date="2021" name="Nat. Commun.">
        <title>Genetic determinants of endophytism in the Arabidopsis root mycobiome.</title>
        <authorList>
            <person name="Mesny F."/>
            <person name="Miyauchi S."/>
            <person name="Thiergart T."/>
            <person name="Pickel B."/>
            <person name="Atanasova L."/>
            <person name="Karlsson M."/>
            <person name="Huettel B."/>
            <person name="Barry K.W."/>
            <person name="Haridas S."/>
            <person name="Chen C."/>
            <person name="Bauer D."/>
            <person name="Andreopoulos W."/>
            <person name="Pangilinan J."/>
            <person name="LaButti K."/>
            <person name="Riley R."/>
            <person name="Lipzen A."/>
            <person name="Clum A."/>
            <person name="Drula E."/>
            <person name="Henrissat B."/>
            <person name="Kohler A."/>
            <person name="Grigoriev I.V."/>
            <person name="Martin F.M."/>
            <person name="Hacquard S."/>
        </authorList>
    </citation>
    <scope>NUCLEOTIDE SEQUENCE</scope>
    <source>
        <strain evidence="13">MPI-CAGE-CH-0230</strain>
    </source>
</reference>
<dbReference type="EMBL" id="JAGTJQ010000004">
    <property type="protein sequence ID" value="KAH7032925.1"/>
    <property type="molecule type" value="Genomic_DNA"/>
</dbReference>
<protein>
    <recommendedName>
        <fullName evidence="11">Dolichyldiphosphatase</fullName>
        <ecNumber evidence="11">3.6.1.43</ecNumber>
    </recommendedName>
</protein>
<comment type="similarity">
    <text evidence="3 11">Belongs to the dolichyldiphosphatase family.</text>
</comment>
<comment type="subcellular location">
    <subcellularLocation>
        <location evidence="1 11">Endoplasmic reticulum membrane</location>
        <topology evidence="1 11">Multi-pass membrane protein</topology>
    </subcellularLocation>
</comment>
<feature type="domain" description="Phosphatidic acid phosphatase type 2/haloperoxidase" evidence="12">
    <location>
        <begin position="86"/>
        <end position="209"/>
    </location>
</feature>
<dbReference type="CDD" id="cd03382">
    <property type="entry name" value="PAP2_dolichyldiphosphatase"/>
    <property type="match status" value="1"/>
</dbReference>
<comment type="pathway">
    <text evidence="2 11">Protein modification; protein glycosylation.</text>
</comment>
<evidence type="ECO:0000256" key="7">
    <source>
        <dbReference type="ARBA" id="ARBA00022989"/>
    </source>
</evidence>
<comment type="function">
    <text evidence="9 11">Required for efficient N-glycosylation. Necessary for maintaining optimal levels of dolichol-linked oligosaccharides. Hydrolyzes dolichyl pyrophosphate at a very high rate and dolichyl monophosphate at a much lower rate. Does not act on phosphatidate.</text>
</comment>
<keyword evidence="8 11" id="KW-0472">Membrane</keyword>
<evidence type="ECO:0000256" key="8">
    <source>
        <dbReference type="ARBA" id="ARBA00023136"/>
    </source>
</evidence>
<dbReference type="Pfam" id="PF01569">
    <property type="entry name" value="PAP2"/>
    <property type="match status" value="1"/>
</dbReference>
<dbReference type="EC" id="3.6.1.43" evidence="11"/>
<dbReference type="GO" id="GO:0006487">
    <property type="term" value="P:protein N-linked glycosylation"/>
    <property type="evidence" value="ECO:0007669"/>
    <property type="project" value="UniProtKB-UniRule"/>
</dbReference>
<dbReference type="GO" id="GO:0047874">
    <property type="term" value="F:dolichyldiphosphatase activity"/>
    <property type="evidence" value="ECO:0007669"/>
    <property type="project" value="UniProtKB-UniRule"/>
</dbReference>